<feature type="region of interest" description="Disordered" evidence="6">
    <location>
        <begin position="382"/>
        <end position="415"/>
    </location>
</feature>
<keyword evidence="3 7" id="KW-0812">Transmembrane</keyword>
<keyword evidence="8" id="KW-0966">Cell projection</keyword>
<dbReference type="AlphaFoldDB" id="A0A932GN01"/>
<evidence type="ECO:0000256" key="1">
    <source>
        <dbReference type="ARBA" id="ARBA00004236"/>
    </source>
</evidence>
<keyword evidence="8" id="KW-0282">Flagellum</keyword>
<dbReference type="GO" id="GO:0016020">
    <property type="term" value="C:membrane"/>
    <property type="evidence" value="ECO:0007669"/>
    <property type="project" value="InterPro"/>
</dbReference>
<evidence type="ECO:0000256" key="4">
    <source>
        <dbReference type="ARBA" id="ARBA00022989"/>
    </source>
</evidence>
<keyword evidence="2" id="KW-1003">Cell membrane</keyword>
<reference evidence="8" key="1">
    <citation type="submission" date="2020-07" db="EMBL/GenBank/DDBJ databases">
        <title>Huge and variable diversity of episymbiotic CPR bacteria and DPANN archaea in groundwater ecosystems.</title>
        <authorList>
            <person name="He C.Y."/>
            <person name="Keren R."/>
            <person name="Whittaker M."/>
            <person name="Farag I.F."/>
            <person name="Doudna J."/>
            <person name="Cate J.H.D."/>
            <person name="Banfield J.F."/>
        </authorList>
    </citation>
    <scope>NUCLEOTIDE SEQUENCE</scope>
    <source>
        <strain evidence="8">NC_groundwater_717_Ag_S-0.2um_59_8</strain>
    </source>
</reference>
<dbReference type="GO" id="GO:0044781">
    <property type="term" value="P:bacterial-type flagellum organization"/>
    <property type="evidence" value="ECO:0007669"/>
    <property type="project" value="InterPro"/>
</dbReference>
<protein>
    <submittedName>
        <fullName evidence="8">Flagellar biosynthetic protein FliO</fullName>
    </submittedName>
</protein>
<evidence type="ECO:0000256" key="3">
    <source>
        <dbReference type="ARBA" id="ARBA00022692"/>
    </source>
</evidence>
<keyword evidence="5 7" id="KW-0472">Membrane</keyword>
<dbReference type="Pfam" id="PF04347">
    <property type="entry name" value="FliO"/>
    <property type="match status" value="1"/>
</dbReference>
<keyword evidence="4 7" id="KW-1133">Transmembrane helix</keyword>
<dbReference type="InterPro" id="IPR022781">
    <property type="entry name" value="Flagellar_biosynth_FliO"/>
</dbReference>
<organism evidence="8 9">
    <name type="scientific">Tectimicrobiota bacterium</name>
    <dbReference type="NCBI Taxonomy" id="2528274"/>
    <lineage>
        <taxon>Bacteria</taxon>
        <taxon>Pseudomonadati</taxon>
        <taxon>Nitrospinota/Tectimicrobiota group</taxon>
        <taxon>Candidatus Tectimicrobiota</taxon>
    </lineage>
</organism>
<comment type="subcellular location">
    <subcellularLocation>
        <location evidence="1">Cell membrane</location>
    </subcellularLocation>
</comment>
<sequence>MMRRLWIVGIVALLLFPPRLAAKQPSLGFLEGIKAFSNTDELRIMARFRDLSPAVSLSAAEAVFKDRSVTLVVPQMTLFPERRVFYFGDGQVDRLEARQITPTAVELRFLLPAEEAVPPNGLEISRQGEELMFRFRRQPSGLSSPGERGKGRPAGTAEAPDPAVAEDATIRSVLAAQPIPRPVLHPQGGYPVEGPVLHPEAAPASQVHPQSGYPVEGPVLSKVEGPLMAGGRELPGHESPLLHPQGGHPPGGYPVAQSPAPPEKPVHPQGGYPLVSPQGRQQAHPEAGYPADDGSLNRVALRMAASLGAVLGILAIVALAMRQLLHKRGAWKGKERLIRVLSSSYLGPKKSLSLVEVAGERLVLGVSQNQIAMLARLPERPLGAEGSPLADPHHTRQAGTRESSSRSDAVDENSLARMAQAVQDRVSRLKPIPNR</sequence>
<dbReference type="EMBL" id="JACPSX010000050">
    <property type="protein sequence ID" value="MBI3014037.1"/>
    <property type="molecule type" value="Genomic_DNA"/>
</dbReference>
<proteinExistence type="predicted"/>
<accession>A0A932GN01</accession>
<feature type="region of interest" description="Disordered" evidence="6">
    <location>
        <begin position="182"/>
        <end position="291"/>
    </location>
</feature>
<gene>
    <name evidence="8" type="ORF">HYY65_02995</name>
</gene>
<evidence type="ECO:0000256" key="7">
    <source>
        <dbReference type="SAM" id="Phobius"/>
    </source>
</evidence>
<feature type="transmembrane region" description="Helical" evidence="7">
    <location>
        <begin position="299"/>
        <end position="321"/>
    </location>
</feature>
<evidence type="ECO:0000256" key="5">
    <source>
        <dbReference type="ARBA" id="ARBA00023136"/>
    </source>
</evidence>
<keyword evidence="8" id="KW-0969">Cilium</keyword>
<dbReference type="Proteomes" id="UP000741360">
    <property type="component" value="Unassembled WGS sequence"/>
</dbReference>
<comment type="caution">
    <text evidence="8">The sequence shown here is derived from an EMBL/GenBank/DDBJ whole genome shotgun (WGS) entry which is preliminary data.</text>
</comment>
<evidence type="ECO:0000256" key="2">
    <source>
        <dbReference type="ARBA" id="ARBA00022475"/>
    </source>
</evidence>
<name>A0A932GN01_UNCTE</name>
<feature type="region of interest" description="Disordered" evidence="6">
    <location>
        <begin position="137"/>
        <end position="162"/>
    </location>
</feature>
<evidence type="ECO:0000313" key="8">
    <source>
        <dbReference type="EMBL" id="MBI3014037.1"/>
    </source>
</evidence>
<evidence type="ECO:0000256" key="6">
    <source>
        <dbReference type="SAM" id="MobiDB-lite"/>
    </source>
</evidence>
<evidence type="ECO:0000313" key="9">
    <source>
        <dbReference type="Proteomes" id="UP000741360"/>
    </source>
</evidence>